<evidence type="ECO:0000313" key="1">
    <source>
        <dbReference type="Ensembl" id="ENSNMLP00000013063.1"/>
    </source>
</evidence>
<name>A0A8C6SYU0_9GOBI</name>
<reference evidence="1" key="2">
    <citation type="submission" date="2025-09" db="UniProtKB">
        <authorList>
            <consortium name="Ensembl"/>
        </authorList>
    </citation>
    <scope>IDENTIFICATION</scope>
</reference>
<dbReference type="AlphaFoldDB" id="A0A8C6SYU0"/>
<dbReference type="Proteomes" id="UP000694523">
    <property type="component" value="Unplaced"/>
</dbReference>
<accession>A0A8C6SYU0</accession>
<organism evidence="1 2">
    <name type="scientific">Neogobius melanostomus</name>
    <name type="common">round goby</name>
    <dbReference type="NCBI Taxonomy" id="47308"/>
    <lineage>
        <taxon>Eukaryota</taxon>
        <taxon>Metazoa</taxon>
        <taxon>Chordata</taxon>
        <taxon>Craniata</taxon>
        <taxon>Vertebrata</taxon>
        <taxon>Euteleostomi</taxon>
        <taxon>Actinopterygii</taxon>
        <taxon>Neopterygii</taxon>
        <taxon>Teleostei</taxon>
        <taxon>Neoteleostei</taxon>
        <taxon>Acanthomorphata</taxon>
        <taxon>Gobiaria</taxon>
        <taxon>Gobiiformes</taxon>
        <taxon>Gobioidei</taxon>
        <taxon>Gobiidae</taxon>
        <taxon>Benthophilinae</taxon>
        <taxon>Neogobiini</taxon>
        <taxon>Neogobius</taxon>
    </lineage>
</organism>
<dbReference type="Ensembl" id="ENSNMLT00000014718.1">
    <property type="protein sequence ID" value="ENSNMLP00000013063.1"/>
    <property type="gene ID" value="ENSNMLG00000008818.1"/>
</dbReference>
<keyword evidence="2" id="KW-1185">Reference proteome</keyword>
<reference evidence="1" key="1">
    <citation type="submission" date="2025-08" db="UniProtKB">
        <authorList>
            <consortium name="Ensembl"/>
        </authorList>
    </citation>
    <scope>IDENTIFICATION</scope>
</reference>
<protein>
    <submittedName>
        <fullName evidence="1">Uncharacterized protein</fullName>
    </submittedName>
</protein>
<proteinExistence type="predicted"/>
<sequence length="58" mass="6144">MSNTLITMAIVPDLAGVPPSIAVSVSLSRDSLFSRSKPFCNTNSGDKLSPLLLVVRVK</sequence>
<evidence type="ECO:0000313" key="2">
    <source>
        <dbReference type="Proteomes" id="UP000694523"/>
    </source>
</evidence>